<dbReference type="Proteomes" id="UP000823775">
    <property type="component" value="Unassembled WGS sequence"/>
</dbReference>
<comment type="caution">
    <text evidence="7">The sequence shown here is derived from an EMBL/GenBank/DDBJ whole genome shotgun (WGS) entry which is preliminary data.</text>
</comment>
<feature type="domain" description="PHD-type" evidence="6">
    <location>
        <begin position="214"/>
        <end position="270"/>
    </location>
</feature>
<dbReference type="Gene3D" id="3.30.40.10">
    <property type="entry name" value="Zinc/RING finger domain, C3HC4 (zinc finger)"/>
    <property type="match status" value="1"/>
</dbReference>
<dbReference type="InterPro" id="IPR044254">
    <property type="entry name" value="At4g02110-like"/>
</dbReference>
<organism evidence="7 8">
    <name type="scientific">Datura stramonium</name>
    <name type="common">Jimsonweed</name>
    <name type="synonym">Common thornapple</name>
    <dbReference type="NCBI Taxonomy" id="4076"/>
    <lineage>
        <taxon>Eukaryota</taxon>
        <taxon>Viridiplantae</taxon>
        <taxon>Streptophyta</taxon>
        <taxon>Embryophyta</taxon>
        <taxon>Tracheophyta</taxon>
        <taxon>Spermatophyta</taxon>
        <taxon>Magnoliopsida</taxon>
        <taxon>eudicotyledons</taxon>
        <taxon>Gunneridae</taxon>
        <taxon>Pentapetalae</taxon>
        <taxon>asterids</taxon>
        <taxon>lamiids</taxon>
        <taxon>Solanales</taxon>
        <taxon>Solanaceae</taxon>
        <taxon>Solanoideae</taxon>
        <taxon>Datureae</taxon>
        <taxon>Datura</taxon>
    </lineage>
</organism>
<reference evidence="7 8" key="1">
    <citation type="journal article" date="2021" name="BMC Genomics">
        <title>Datura genome reveals duplications of psychoactive alkaloid biosynthetic genes and high mutation rate following tissue culture.</title>
        <authorList>
            <person name="Rajewski A."/>
            <person name="Carter-House D."/>
            <person name="Stajich J."/>
            <person name="Litt A."/>
        </authorList>
    </citation>
    <scope>NUCLEOTIDE SEQUENCE [LARGE SCALE GENOMIC DNA]</scope>
    <source>
        <strain evidence="7">AR-01</strain>
    </source>
</reference>
<dbReference type="InterPro" id="IPR019787">
    <property type="entry name" value="Znf_PHD-finger"/>
</dbReference>
<dbReference type="SUPFAM" id="SSF52113">
    <property type="entry name" value="BRCT domain"/>
    <property type="match status" value="1"/>
</dbReference>
<dbReference type="InterPro" id="IPR001965">
    <property type="entry name" value="Znf_PHD"/>
</dbReference>
<keyword evidence="8" id="KW-1185">Reference proteome</keyword>
<evidence type="ECO:0000256" key="1">
    <source>
        <dbReference type="ARBA" id="ARBA00022723"/>
    </source>
</evidence>
<dbReference type="Gene3D" id="3.40.50.10190">
    <property type="entry name" value="BRCT domain"/>
    <property type="match status" value="1"/>
</dbReference>
<evidence type="ECO:0000256" key="4">
    <source>
        <dbReference type="PROSITE-ProRule" id="PRU00146"/>
    </source>
</evidence>
<dbReference type="EMBL" id="JACEIK010002719">
    <property type="protein sequence ID" value="MCD9638520.1"/>
    <property type="molecule type" value="Genomic_DNA"/>
</dbReference>
<dbReference type="Pfam" id="PF00628">
    <property type="entry name" value="PHD"/>
    <property type="match status" value="1"/>
</dbReference>
<evidence type="ECO:0000256" key="5">
    <source>
        <dbReference type="SAM" id="MobiDB-lite"/>
    </source>
</evidence>
<feature type="region of interest" description="Disordered" evidence="5">
    <location>
        <begin position="266"/>
        <end position="292"/>
    </location>
</feature>
<dbReference type="PANTHER" id="PTHR47181:SF4">
    <property type="entry name" value="BRCT DOMAIN-CONTAINING PROTEIN"/>
    <property type="match status" value="1"/>
</dbReference>
<evidence type="ECO:0000313" key="7">
    <source>
        <dbReference type="EMBL" id="MCD9638520.1"/>
    </source>
</evidence>
<keyword evidence="2 4" id="KW-0863">Zinc-finger</keyword>
<dbReference type="InterPro" id="IPR036420">
    <property type="entry name" value="BRCT_dom_sf"/>
</dbReference>
<accession>A0ABS8UXH8</accession>
<name>A0ABS8UXH8_DATST</name>
<keyword evidence="3" id="KW-0862">Zinc</keyword>
<dbReference type="PANTHER" id="PTHR47181">
    <property type="entry name" value="BRCA1 C TERMINUS DOMAIN CONTAINING PROTEIN, EXPRESSED"/>
    <property type="match status" value="1"/>
</dbReference>
<dbReference type="InterPro" id="IPR011011">
    <property type="entry name" value="Znf_FYVE_PHD"/>
</dbReference>
<evidence type="ECO:0000313" key="8">
    <source>
        <dbReference type="Proteomes" id="UP000823775"/>
    </source>
</evidence>
<dbReference type="InterPro" id="IPR013083">
    <property type="entry name" value="Znf_RING/FYVE/PHD"/>
</dbReference>
<protein>
    <recommendedName>
        <fullName evidence="6">PHD-type domain-containing protein</fullName>
    </recommendedName>
</protein>
<dbReference type="SMART" id="SM00249">
    <property type="entry name" value="PHD"/>
    <property type="match status" value="1"/>
</dbReference>
<keyword evidence="1" id="KW-0479">Metal-binding</keyword>
<dbReference type="PROSITE" id="PS50016">
    <property type="entry name" value="ZF_PHD_2"/>
    <property type="match status" value="1"/>
</dbReference>
<dbReference type="SUPFAM" id="SSF57903">
    <property type="entry name" value="FYVE/PHD zinc finger"/>
    <property type="match status" value="1"/>
</dbReference>
<gene>
    <name evidence="7" type="ORF">HAX54_022527</name>
</gene>
<feature type="compositionally biased region" description="Basic residues" evidence="5">
    <location>
        <begin position="276"/>
        <end position="292"/>
    </location>
</feature>
<evidence type="ECO:0000259" key="6">
    <source>
        <dbReference type="PROSITE" id="PS50016"/>
    </source>
</evidence>
<evidence type="ECO:0000256" key="2">
    <source>
        <dbReference type="ARBA" id="ARBA00022771"/>
    </source>
</evidence>
<evidence type="ECO:0000256" key="3">
    <source>
        <dbReference type="ARBA" id="ARBA00022833"/>
    </source>
</evidence>
<proteinExistence type="predicted"/>
<sequence>MNLEWFIVSGHRLQRKRSFSRWILKTDYLTACVEAGKLLDEERMNGTKGIDRRLSNQQRPQESGDFCNLEAPRKWRLLRERTGHGALYGMRIIIYGDFIVPPLDTLKRAVKAGDGTILATSPPYSRFLDSGVDFAIVSEVMPRCDKWVQEFLRHEIPCVLPDYLVTYVCKPGYPLNNFVQYNTHAWAERSLKKHVNRLEEIVEEMVQSDDNSNDVACQVCGLPDREEVMLICGDESGSRGCGSGMHVDCCDPPLECVPEEDWFCPECSKNKSNTSTKRKSRKTTTTSKKKKK</sequence>